<evidence type="ECO:0000313" key="2">
    <source>
        <dbReference type="EMBL" id="KAF5936456.1"/>
    </source>
</evidence>
<dbReference type="Proteomes" id="UP000593564">
    <property type="component" value="Unassembled WGS sequence"/>
</dbReference>
<protein>
    <submittedName>
        <fullName evidence="2">Uncharacterized protein</fullName>
    </submittedName>
</protein>
<feature type="compositionally biased region" description="Basic and acidic residues" evidence="1">
    <location>
        <begin position="34"/>
        <end position="58"/>
    </location>
</feature>
<organism evidence="2 3">
    <name type="scientific">Camellia sinensis</name>
    <name type="common">Tea plant</name>
    <name type="synonym">Thea sinensis</name>
    <dbReference type="NCBI Taxonomy" id="4442"/>
    <lineage>
        <taxon>Eukaryota</taxon>
        <taxon>Viridiplantae</taxon>
        <taxon>Streptophyta</taxon>
        <taxon>Embryophyta</taxon>
        <taxon>Tracheophyta</taxon>
        <taxon>Spermatophyta</taxon>
        <taxon>Magnoliopsida</taxon>
        <taxon>eudicotyledons</taxon>
        <taxon>Gunneridae</taxon>
        <taxon>Pentapetalae</taxon>
        <taxon>asterids</taxon>
        <taxon>Ericales</taxon>
        <taxon>Theaceae</taxon>
        <taxon>Camellia</taxon>
    </lineage>
</organism>
<reference evidence="3" key="1">
    <citation type="journal article" date="2020" name="Nat. Commun.">
        <title>Genome assembly of wild tea tree DASZ reveals pedigree and selection history of tea varieties.</title>
        <authorList>
            <person name="Zhang W."/>
            <person name="Zhang Y."/>
            <person name="Qiu H."/>
            <person name="Guo Y."/>
            <person name="Wan H."/>
            <person name="Zhang X."/>
            <person name="Scossa F."/>
            <person name="Alseekh S."/>
            <person name="Zhang Q."/>
            <person name="Wang P."/>
            <person name="Xu L."/>
            <person name="Schmidt M.H."/>
            <person name="Jia X."/>
            <person name="Li D."/>
            <person name="Zhu A."/>
            <person name="Guo F."/>
            <person name="Chen W."/>
            <person name="Ni D."/>
            <person name="Usadel B."/>
            <person name="Fernie A.R."/>
            <person name="Wen W."/>
        </authorList>
    </citation>
    <scope>NUCLEOTIDE SEQUENCE [LARGE SCALE GENOMIC DNA]</scope>
    <source>
        <strain evidence="3">cv. G240</strain>
    </source>
</reference>
<sequence>MYGFDKDILCIVLKRSRGKERVAGKERKQKWKRGRGELQRRKKGREEADEKKGGRGLDDSSNAQEIAKSHHAKTLHPKSQEDSQFDPHVGFFGVQLSEWGKMSMCDAKRTLLANALLDMQ</sequence>
<dbReference type="EMBL" id="JACBKZ010000013">
    <property type="protein sequence ID" value="KAF5936456.1"/>
    <property type="molecule type" value="Genomic_DNA"/>
</dbReference>
<dbReference type="AlphaFoldDB" id="A0A7J7GAU6"/>
<evidence type="ECO:0000256" key="1">
    <source>
        <dbReference type="SAM" id="MobiDB-lite"/>
    </source>
</evidence>
<accession>A0A7J7GAU6</accession>
<feature type="region of interest" description="Disordered" evidence="1">
    <location>
        <begin position="21"/>
        <end position="87"/>
    </location>
</feature>
<reference evidence="2 3" key="2">
    <citation type="submission" date="2020-07" db="EMBL/GenBank/DDBJ databases">
        <title>Genome assembly of wild tea tree DASZ reveals pedigree and selection history of tea varieties.</title>
        <authorList>
            <person name="Zhang W."/>
        </authorList>
    </citation>
    <scope>NUCLEOTIDE SEQUENCE [LARGE SCALE GENOMIC DNA]</scope>
    <source>
        <strain evidence="3">cv. G240</strain>
        <tissue evidence="2">Leaf</tissue>
    </source>
</reference>
<name>A0A7J7GAU6_CAMSI</name>
<gene>
    <name evidence="2" type="ORF">HYC85_027585</name>
</gene>
<comment type="caution">
    <text evidence="2">The sequence shown here is derived from an EMBL/GenBank/DDBJ whole genome shotgun (WGS) entry which is preliminary data.</text>
</comment>
<proteinExistence type="predicted"/>
<evidence type="ECO:0000313" key="3">
    <source>
        <dbReference type="Proteomes" id="UP000593564"/>
    </source>
</evidence>
<keyword evidence="3" id="KW-1185">Reference proteome</keyword>